<dbReference type="AlphaFoldDB" id="A0A9P7W187"/>
<name>A0A9P7W187_9AGAR</name>
<evidence type="ECO:0000259" key="5">
    <source>
        <dbReference type="Pfam" id="PF17101"/>
    </source>
</evidence>
<dbReference type="Pfam" id="PF11380">
    <property type="entry name" value="Stealth_CR2"/>
    <property type="match status" value="1"/>
</dbReference>
<keyword evidence="9" id="KW-1185">Reference proteome</keyword>
<organism evidence="8 9">
    <name type="scientific">Guyanagaster necrorhizus</name>
    <dbReference type="NCBI Taxonomy" id="856835"/>
    <lineage>
        <taxon>Eukaryota</taxon>
        <taxon>Fungi</taxon>
        <taxon>Dikarya</taxon>
        <taxon>Basidiomycota</taxon>
        <taxon>Agaricomycotina</taxon>
        <taxon>Agaricomycetes</taxon>
        <taxon>Agaricomycetidae</taxon>
        <taxon>Agaricales</taxon>
        <taxon>Marasmiineae</taxon>
        <taxon>Physalacriaceae</taxon>
        <taxon>Guyanagaster</taxon>
    </lineage>
</organism>
<dbReference type="PANTHER" id="PTHR24045:SF0">
    <property type="entry name" value="N-ACETYLGLUCOSAMINE-1-PHOSPHOTRANSFERASE SUBUNITS ALPHA_BETA"/>
    <property type="match status" value="1"/>
</dbReference>
<evidence type="ECO:0000259" key="4">
    <source>
        <dbReference type="Pfam" id="PF11380"/>
    </source>
</evidence>
<comment type="similarity">
    <text evidence="1">Belongs to the stealth family.</text>
</comment>
<evidence type="ECO:0000313" key="8">
    <source>
        <dbReference type="EMBL" id="KAG7450868.1"/>
    </source>
</evidence>
<dbReference type="InterPro" id="IPR047141">
    <property type="entry name" value="Stealth"/>
</dbReference>
<evidence type="ECO:0008006" key="10">
    <source>
        <dbReference type="Google" id="ProtNLM"/>
    </source>
</evidence>
<dbReference type="GO" id="GO:0005794">
    <property type="term" value="C:Golgi apparatus"/>
    <property type="evidence" value="ECO:0007669"/>
    <property type="project" value="TreeGrafter"/>
</dbReference>
<feature type="transmembrane region" description="Helical" evidence="3">
    <location>
        <begin position="69"/>
        <end position="90"/>
    </location>
</feature>
<dbReference type="EMBL" id="MU250526">
    <property type="protein sequence ID" value="KAG7450868.1"/>
    <property type="molecule type" value="Genomic_DNA"/>
</dbReference>
<evidence type="ECO:0000313" key="9">
    <source>
        <dbReference type="Proteomes" id="UP000812287"/>
    </source>
</evidence>
<evidence type="ECO:0000256" key="3">
    <source>
        <dbReference type="SAM" id="Phobius"/>
    </source>
</evidence>
<feature type="domain" description="Stealth protein CR4 conserved region 4" evidence="7">
    <location>
        <begin position="753"/>
        <end position="798"/>
    </location>
</feature>
<feature type="domain" description="Stealth protein CR1 conserved region 1" evidence="5">
    <location>
        <begin position="196"/>
        <end position="213"/>
    </location>
</feature>
<keyword evidence="3" id="KW-1133">Transmembrane helix</keyword>
<proteinExistence type="inferred from homology"/>
<gene>
    <name evidence="8" type="ORF">BT62DRAFT_1001714</name>
</gene>
<dbReference type="Pfam" id="PF17103">
    <property type="entry name" value="Stealth_CR4"/>
    <property type="match status" value="1"/>
</dbReference>
<evidence type="ECO:0000256" key="1">
    <source>
        <dbReference type="ARBA" id="ARBA00007583"/>
    </source>
</evidence>
<dbReference type="GO" id="GO:0003976">
    <property type="term" value="F:UDP-N-acetylglucosamine-lysosomal-enzyme N-acetylglucosaminephosphotransferase activity"/>
    <property type="evidence" value="ECO:0007669"/>
    <property type="project" value="TreeGrafter"/>
</dbReference>
<dbReference type="OrthoDB" id="263283at2759"/>
<feature type="domain" description="Stealth protein CR3 conserved region 3" evidence="6">
    <location>
        <begin position="408"/>
        <end position="471"/>
    </location>
</feature>
<evidence type="ECO:0000256" key="2">
    <source>
        <dbReference type="ARBA" id="ARBA00022679"/>
    </source>
</evidence>
<dbReference type="GeneID" id="66099055"/>
<dbReference type="InterPro" id="IPR031356">
    <property type="entry name" value="Stealth_CR4"/>
</dbReference>
<dbReference type="InterPro" id="IPR031358">
    <property type="entry name" value="Stealth_CR1"/>
</dbReference>
<dbReference type="InterPro" id="IPR021520">
    <property type="entry name" value="Stealth_CR2"/>
</dbReference>
<protein>
    <recommendedName>
        <fullName evidence="10">Stealth protein CR3 conserved region 3 domain-containing protein</fullName>
    </recommendedName>
</protein>
<dbReference type="PANTHER" id="PTHR24045">
    <property type="match status" value="1"/>
</dbReference>
<keyword evidence="3" id="KW-0472">Membrane</keyword>
<dbReference type="Pfam" id="PF17102">
    <property type="entry name" value="Stealth_CR3"/>
    <property type="match status" value="1"/>
</dbReference>
<dbReference type="GO" id="GO:0046835">
    <property type="term" value="P:carbohydrate phosphorylation"/>
    <property type="evidence" value="ECO:0007669"/>
    <property type="project" value="TreeGrafter"/>
</dbReference>
<evidence type="ECO:0000259" key="7">
    <source>
        <dbReference type="Pfam" id="PF17103"/>
    </source>
</evidence>
<accession>A0A9P7W187</accession>
<keyword evidence="2" id="KW-0808">Transferase</keyword>
<sequence length="800" mass="89973">MATGSIQLSPYPDSPAHYSDFDDDASYTYSASTNSWHARFIQALRGHDYSPLPSLPQTSISPKKLLPRVLALIWVPIGVVAVMGMLYLFYPSSRYHYDYLSIPICHANISRRTSIDLQQWQTKYSPSALCTPTNRHSIPELTYSHSSTYDQFTSHRNASPPPFSLLPVTPIPGVCLEDYFSGQPCSCTGHENITAEPIDIVWAWVNGSDPLHIVALEETQRVNGYGTSKPKLYRNHNELKYSMRSALKHFRHGLGSFHLLTSDNAADVSGEGSEEIRYGQLPQWLSGSQWHDGNVSLDIQHHSQFFVPGAYSGPTFNSFAIESQLGDLCGVSENFIYMNDDYFFHGDVETEDFYTHFYGLVLRFEYWLVVPPQNPSKKPPEGEWRPLEYSSHLLSKRFGNRSRPYIVHAQKAISMPIMNEMAAGMWAEEFNATARRPFRGMNGHGAPGGDSSPVPDGDDVHPGFMFGNFLIDRAREALLWSWVVARIGGNGTPPSEGRAWDDEDAWTYVHAYRAWSEIGGEAGAASVSVAQPERETLSYVRVEDTVHSRLDHMESQYSFSSQDGCPLEYTYPNSPGHPPGLSSDPHYTSYGSSQAADCVVRWDKCFEKKGEPIATASEFFVHVAFEEVSCGDCMIRALMSASGPLGLSEFLPSPNRTIPLQFSFLADRNDTGLSSPHLPLTTEYHAKDFVLDTVMAPWAREAFRRRGWASVEGINVREWTMMVLQRYRYVVGELPFRFVSITDASEARSTVKELRENDKLRLVCINDDVTEESDVPAVDHALQGWFYEKWPTPAEWESVS</sequence>
<dbReference type="Pfam" id="PF17101">
    <property type="entry name" value="Stealth_CR1"/>
    <property type="match status" value="1"/>
</dbReference>
<dbReference type="RefSeq" id="XP_043044368.1">
    <property type="nucleotide sequence ID" value="XM_043176768.1"/>
</dbReference>
<comment type="caution">
    <text evidence="8">The sequence shown here is derived from an EMBL/GenBank/DDBJ whole genome shotgun (WGS) entry which is preliminary data.</text>
</comment>
<dbReference type="Proteomes" id="UP000812287">
    <property type="component" value="Unassembled WGS sequence"/>
</dbReference>
<evidence type="ECO:0000259" key="6">
    <source>
        <dbReference type="Pfam" id="PF17102"/>
    </source>
</evidence>
<reference evidence="8" key="1">
    <citation type="submission" date="2020-11" db="EMBL/GenBank/DDBJ databases">
        <title>Adaptations for nitrogen fixation in a non-lichenized fungal sporocarp promotes dispersal by wood-feeding termites.</title>
        <authorList>
            <consortium name="DOE Joint Genome Institute"/>
            <person name="Koch R.A."/>
            <person name="Yoon G."/>
            <person name="Arayal U."/>
            <person name="Lail K."/>
            <person name="Amirebrahimi M."/>
            <person name="Labutti K."/>
            <person name="Lipzen A."/>
            <person name="Riley R."/>
            <person name="Barry K."/>
            <person name="Henrissat B."/>
            <person name="Grigoriev I.V."/>
            <person name="Herr J.R."/>
            <person name="Aime M.C."/>
        </authorList>
    </citation>
    <scope>NUCLEOTIDE SEQUENCE</scope>
    <source>
        <strain evidence="8">MCA 3950</strain>
    </source>
</reference>
<feature type="domain" description="Stealth protein CR2 conserved region 2" evidence="4">
    <location>
        <begin position="278"/>
        <end position="356"/>
    </location>
</feature>
<dbReference type="InterPro" id="IPR031357">
    <property type="entry name" value="Stealth_CR3"/>
</dbReference>
<keyword evidence="3" id="KW-0812">Transmembrane</keyword>